<protein>
    <submittedName>
        <fullName evidence="1">Uncharacterized protein</fullName>
    </submittedName>
</protein>
<accession>A0A4S8JNE6</accession>
<dbReference type="AlphaFoldDB" id="A0A4S8JNE6"/>
<organism evidence="1 2">
    <name type="scientific">Musa balbisiana</name>
    <name type="common">Banana</name>
    <dbReference type="NCBI Taxonomy" id="52838"/>
    <lineage>
        <taxon>Eukaryota</taxon>
        <taxon>Viridiplantae</taxon>
        <taxon>Streptophyta</taxon>
        <taxon>Embryophyta</taxon>
        <taxon>Tracheophyta</taxon>
        <taxon>Spermatophyta</taxon>
        <taxon>Magnoliopsida</taxon>
        <taxon>Liliopsida</taxon>
        <taxon>Zingiberales</taxon>
        <taxon>Musaceae</taxon>
        <taxon>Musa</taxon>
    </lineage>
</organism>
<proteinExistence type="predicted"/>
<evidence type="ECO:0000313" key="1">
    <source>
        <dbReference type="EMBL" id="THU63748.1"/>
    </source>
</evidence>
<name>A0A4S8JNE6_MUSBA</name>
<dbReference type="Proteomes" id="UP000317650">
    <property type="component" value="Chromosome 1"/>
</dbReference>
<dbReference type="STRING" id="52838.A0A4S8JNE6"/>
<gene>
    <name evidence="1" type="ORF">C4D60_Mb01t19090</name>
</gene>
<dbReference type="EMBL" id="PYDT01000004">
    <property type="protein sequence ID" value="THU63748.1"/>
    <property type="molecule type" value="Genomic_DNA"/>
</dbReference>
<evidence type="ECO:0000313" key="2">
    <source>
        <dbReference type="Proteomes" id="UP000317650"/>
    </source>
</evidence>
<keyword evidence="2" id="KW-1185">Reference proteome</keyword>
<sequence>MGGYMEALIDSGLKVKIAFNLFLSKMRPIFCGNFEYDARQSIGTYGKVDRVDMKSSKMRPFSVGTLSMMLASQNWNVFLADMGMLTGCGNILEHLFSSWLMDLHIFTWMMNEMQGMQSRPLTGLSLADTGDGFALTGQRHTTQLVTQQEHVVVGRSGSSRSSLANMMHTKTLFVRRNFAFNYFEAQEDATKALEATNMRYVSLPVGCSGSRVCTLPAFDIIFLIKKRTKSDVKCVIIDRVDSAGSFCSDSSPQLDKVLQGDGITLETSSPWRQQHLANQIVDGTVGRGVISAAQSLPRSGDTLMASMVSLCMSWHPLYERKPS</sequence>
<comment type="caution">
    <text evidence="1">The sequence shown here is derived from an EMBL/GenBank/DDBJ whole genome shotgun (WGS) entry which is preliminary data.</text>
</comment>
<reference evidence="1 2" key="1">
    <citation type="journal article" date="2019" name="Nat. Plants">
        <title>Genome sequencing of Musa balbisiana reveals subgenome evolution and function divergence in polyploid bananas.</title>
        <authorList>
            <person name="Yao X."/>
        </authorList>
    </citation>
    <scope>NUCLEOTIDE SEQUENCE [LARGE SCALE GENOMIC DNA]</scope>
    <source>
        <strain evidence="2">cv. DH-PKW</strain>
        <tissue evidence="1">Leaves</tissue>
    </source>
</reference>